<keyword evidence="6" id="KW-0539">Nucleus</keyword>
<keyword evidence="11" id="KW-1185">Reference proteome</keyword>
<dbReference type="Pfam" id="PF13191">
    <property type="entry name" value="AAA_16"/>
    <property type="match status" value="1"/>
</dbReference>
<proteinExistence type="inferred from homology"/>
<feature type="domain" description="Origin recognition complex subunit 5 C-terminal" evidence="8">
    <location>
        <begin position="335"/>
        <end position="508"/>
    </location>
</feature>
<keyword evidence="5" id="KW-0067">ATP-binding</keyword>
<evidence type="ECO:0000313" key="11">
    <source>
        <dbReference type="Proteomes" id="UP000275846"/>
    </source>
</evidence>
<dbReference type="InterPro" id="IPR048866">
    <property type="entry name" value="ORC5_lid"/>
</dbReference>
<sequence>MTTFEKLHMAGHKPIAREDDYDFLHSLLGADQPVTSCIVISGPPGSGKSLLIASVLDDLLQSSNMRSVKVSCLEACPTSTGVLNTSQNLVLFDLLLYHLKFRYCPTAELTTRCDNPSVFIERFTDLLLSISCKDEKKPANFCIVLHQAEKLRDSAADLLSIMVALNSLVAEHARIYHPSIFSSGFIPNVVSVLLTSCSWDKFYSGTFASEPTTLYLKSYTREQLAAILVHAAPTESPRYARFVELLLTVCFPVTRSVRELLYLAQFNWKAFDDPVASGKVAADDEWAQWRYALPTLKRSLSTIYLRPELSPAIPLAGPVIYADTTAAPSSSVLELPFYARFLLVAAYIASYNPRSADKRFLVKVRSSFISLYNTGKLTSRAKKQTKKTENVNIHMLGPRFFPLDRLLAIFYALFDLESDTDCQHKRRPPYTSLLASQVACLSGLGLIAAASITTAAGALSTRHGNAGLPGPYSNPDDPLANPRFRCLVSLETARAVAKSVNINLNAHLLDFI</sequence>
<comment type="similarity">
    <text evidence="2">Belongs to the ORC5 family.</text>
</comment>
<dbReference type="InterPro" id="IPR041664">
    <property type="entry name" value="AAA_16"/>
</dbReference>
<keyword evidence="3" id="KW-0235">DNA replication</keyword>
<dbReference type="SUPFAM" id="SSF52540">
    <property type="entry name" value="P-loop containing nucleoside triphosphate hydrolases"/>
    <property type="match status" value="1"/>
</dbReference>
<evidence type="ECO:0000256" key="6">
    <source>
        <dbReference type="ARBA" id="ARBA00023242"/>
    </source>
</evidence>
<dbReference type="Pfam" id="PF14630">
    <property type="entry name" value="ORC5_C"/>
    <property type="match status" value="1"/>
</dbReference>
<gene>
    <name evidence="10" type="ORF">SSLN_LOCUS18044</name>
</gene>
<evidence type="ECO:0000256" key="2">
    <source>
        <dbReference type="ARBA" id="ARBA00006269"/>
    </source>
</evidence>
<protein>
    <submittedName>
        <fullName evidence="12">Origin recognition complex subunit 5</fullName>
    </submittedName>
</protein>
<evidence type="ECO:0000313" key="12">
    <source>
        <dbReference type="WBParaSite" id="SSLN_0001872501-mRNA-1"/>
    </source>
</evidence>
<dbReference type="InterPro" id="IPR027417">
    <property type="entry name" value="P-loop_NTPase"/>
</dbReference>
<dbReference type="PANTHER" id="PTHR12705">
    <property type="entry name" value="ORIGIN RECOGNITION COMPLEX SUBUNIT 5"/>
    <property type="match status" value="1"/>
</dbReference>
<evidence type="ECO:0000259" key="7">
    <source>
        <dbReference type="Pfam" id="PF13191"/>
    </source>
</evidence>
<reference evidence="10 11" key="2">
    <citation type="submission" date="2018-11" db="EMBL/GenBank/DDBJ databases">
        <authorList>
            <consortium name="Pathogen Informatics"/>
        </authorList>
    </citation>
    <scope>NUCLEOTIDE SEQUENCE [LARGE SCALE GENOMIC DNA]</scope>
    <source>
        <strain evidence="10 11">NST_G2</strain>
    </source>
</reference>
<dbReference type="InterPro" id="IPR047088">
    <property type="entry name" value="ORC5_C"/>
</dbReference>
<evidence type="ECO:0000259" key="8">
    <source>
        <dbReference type="Pfam" id="PF14630"/>
    </source>
</evidence>
<feature type="domain" description="ORC5 lid" evidence="9">
    <location>
        <begin position="239"/>
        <end position="291"/>
    </location>
</feature>
<dbReference type="Pfam" id="PF21639">
    <property type="entry name" value="ORC5_lid"/>
    <property type="match status" value="1"/>
</dbReference>
<keyword evidence="4" id="KW-0547">Nucleotide-binding</keyword>
<dbReference type="GO" id="GO:0005664">
    <property type="term" value="C:nuclear origin of replication recognition complex"/>
    <property type="evidence" value="ECO:0007669"/>
    <property type="project" value="TreeGrafter"/>
</dbReference>
<dbReference type="AlphaFoldDB" id="A0A183TNJ6"/>
<comment type="subcellular location">
    <subcellularLocation>
        <location evidence="1">Nucleus</location>
    </subcellularLocation>
</comment>
<accession>A0A183TNJ6</accession>
<name>A0A183TNJ6_SCHSO</name>
<organism evidence="12">
    <name type="scientific">Schistocephalus solidus</name>
    <name type="common">Tapeworm</name>
    <dbReference type="NCBI Taxonomy" id="70667"/>
    <lineage>
        <taxon>Eukaryota</taxon>
        <taxon>Metazoa</taxon>
        <taxon>Spiralia</taxon>
        <taxon>Lophotrochozoa</taxon>
        <taxon>Platyhelminthes</taxon>
        <taxon>Cestoda</taxon>
        <taxon>Eucestoda</taxon>
        <taxon>Diphyllobothriidea</taxon>
        <taxon>Diphyllobothriidae</taxon>
        <taxon>Schistocephalus</taxon>
    </lineage>
</organism>
<evidence type="ECO:0000256" key="4">
    <source>
        <dbReference type="ARBA" id="ARBA00022741"/>
    </source>
</evidence>
<evidence type="ECO:0000259" key="9">
    <source>
        <dbReference type="Pfam" id="PF21639"/>
    </source>
</evidence>
<reference evidence="12" key="1">
    <citation type="submission" date="2016-06" db="UniProtKB">
        <authorList>
            <consortium name="WormBaseParasite"/>
        </authorList>
    </citation>
    <scope>IDENTIFICATION</scope>
</reference>
<evidence type="ECO:0000256" key="5">
    <source>
        <dbReference type="ARBA" id="ARBA00022840"/>
    </source>
</evidence>
<dbReference type="OrthoDB" id="365981at2759"/>
<evidence type="ECO:0000256" key="1">
    <source>
        <dbReference type="ARBA" id="ARBA00004123"/>
    </source>
</evidence>
<dbReference type="STRING" id="70667.A0A183TNJ6"/>
<dbReference type="EMBL" id="UYSU01043581">
    <property type="protein sequence ID" value="VDM04430.1"/>
    <property type="molecule type" value="Genomic_DNA"/>
</dbReference>
<dbReference type="InterPro" id="IPR020796">
    <property type="entry name" value="ORC5"/>
</dbReference>
<dbReference type="PANTHER" id="PTHR12705:SF0">
    <property type="entry name" value="ORIGIN RECOGNITION COMPLEX SUBUNIT 5"/>
    <property type="match status" value="1"/>
</dbReference>
<evidence type="ECO:0000256" key="3">
    <source>
        <dbReference type="ARBA" id="ARBA00022705"/>
    </source>
</evidence>
<dbReference type="GO" id="GO:0006270">
    <property type="term" value="P:DNA replication initiation"/>
    <property type="evidence" value="ECO:0007669"/>
    <property type="project" value="TreeGrafter"/>
</dbReference>
<evidence type="ECO:0000313" key="10">
    <source>
        <dbReference type="EMBL" id="VDM04430.1"/>
    </source>
</evidence>
<feature type="domain" description="Orc1-like AAA ATPase" evidence="7">
    <location>
        <begin position="14"/>
        <end position="167"/>
    </location>
</feature>
<dbReference type="WBParaSite" id="SSLN_0001872501-mRNA-1">
    <property type="protein sequence ID" value="SSLN_0001872501-mRNA-1"/>
    <property type="gene ID" value="SSLN_0001872501"/>
</dbReference>
<dbReference type="GO" id="GO:0003688">
    <property type="term" value="F:DNA replication origin binding"/>
    <property type="evidence" value="ECO:0007669"/>
    <property type="project" value="TreeGrafter"/>
</dbReference>
<dbReference type="Proteomes" id="UP000275846">
    <property type="component" value="Unassembled WGS sequence"/>
</dbReference>
<dbReference type="Gene3D" id="3.40.50.300">
    <property type="entry name" value="P-loop containing nucleotide triphosphate hydrolases"/>
    <property type="match status" value="1"/>
</dbReference>